<keyword evidence="6" id="KW-1185">Reference proteome</keyword>
<evidence type="ECO:0000259" key="4">
    <source>
        <dbReference type="Pfam" id="PF00294"/>
    </source>
</evidence>
<dbReference type="InterPro" id="IPR050306">
    <property type="entry name" value="PfkB_Carbo_kinase"/>
</dbReference>
<evidence type="ECO:0000256" key="1">
    <source>
        <dbReference type="ARBA" id="ARBA00010688"/>
    </source>
</evidence>
<reference evidence="5" key="1">
    <citation type="submission" date="2024-03" db="EMBL/GenBank/DDBJ databases">
        <title>WGS assembly of Saponaria officinalis var. Norfolk2.</title>
        <authorList>
            <person name="Jenkins J."/>
            <person name="Shu S."/>
            <person name="Grimwood J."/>
            <person name="Barry K."/>
            <person name="Goodstein D."/>
            <person name="Schmutz J."/>
            <person name="Leebens-Mack J."/>
            <person name="Osbourn A."/>
        </authorList>
    </citation>
    <scope>NUCLEOTIDE SEQUENCE [LARGE SCALE GENOMIC DNA]</scope>
    <source>
        <strain evidence="5">JIC</strain>
    </source>
</reference>
<proteinExistence type="inferred from homology"/>
<dbReference type="Proteomes" id="UP001443914">
    <property type="component" value="Unassembled WGS sequence"/>
</dbReference>
<evidence type="ECO:0000256" key="3">
    <source>
        <dbReference type="ARBA" id="ARBA00022777"/>
    </source>
</evidence>
<dbReference type="PANTHER" id="PTHR43085:SF13">
    <property type="entry name" value="INOSITOL 3-KINASE"/>
    <property type="match status" value="1"/>
</dbReference>
<protein>
    <recommendedName>
        <fullName evidence="4">Carbohydrate kinase PfkB domain-containing protein</fullName>
    </recommendedName>
</protein>
<dbReference type="InterPro" id="IPR011611">
    <property type="entry name" value="PfkB_dom"/>
</dbReference>
<dbReference type="SUPFAM" id="SSF53613">
    <property type="entry name" value="Ribokinase-like"/>
    <property type="match status" value="1"/>
</dbReference>
<dbReference type="PANTHER" id="PTHR43085">
    <property type="entry name" value="HEXOKINASE FAMILY MEMBER"/>
    <property type="match status" value="1"/>
</dbReference>
<dbReference type="Pfam" id="PF00294">
    <property type="entry name" value="PfkB"/>
    <property type="match status" value="1"/>
</dbReference>
<dbReference type="InterPro" id="IPR029056">
    <property type="entry name" value="Ribokinase-like"/>
</dbReference>
<dbReference type="AlphaFoldDB" id="A0AAW1L017"/>
<evidence type="ECO:0000313" key="5">
    <source>
        <dbReference type="EMBL" id="KAK9727132.1"/>
    </source>
</evidence>
<evidence type="ECO:0000313" key="6">
    <source>
        <dbReference type="Proteomes" id="UP001443914"/>
    </source>
</evidence>
<name>A0AAW1L017_SAPOF</name>
<dbReference type="Gene3D" id="3.40.1190.20">
    <property type="match status" value="1"/>
</dbReference>
<gene>
    <name evidence="5" type="ORF">RND81_05G260300</name>
</gene>
<sequence length="385" mass="41934">MGHTHRVLVVGNHCHDVLLKNDVVIAESLGGAVSFISNILPNLSINADFISKVGPNFLYSPLNPPLVVPTSSTTVFHAHFSTSSSSSLGQNPLPDRTLKRVSACDPIRPHDLPNPDPGGKYRFGMAVGVGGEILPETLRKMVRVCDVVFVDVQGLIRKFDENDGTVTLTKLCKTDFIDIIPEIGVLKASAEEAEFIDVEEVRKVCCVVVTYGENGCRVFWKDGEVKIAPFSTIQVDPTGAGDSLLGGFVGGLVHGLAVPDAALLGNFFGSLTVVQIGLPKFDPKLLKRVKDEVQKRSLQCAKHRVGNKDELWFSKPPGHDEFHAVLDSTRQAYTPSPQEVEHDQPYSHDQVTRPINACINNLCNGKTVLHDSVYDGPIQSVERMP</sequence>
<keyword evidence="3" id="KW-0418">Kinase</keyword>
<feature type="domain" description="Carbohydrate kinase PfkB" evidence="4">
    <location>
        <begin position="179"/>
        <end position="277"/>
    </location>
</feature>
<comment type="similarity">
    <text evidence="1">Belongs to the carbohydrate kinase PfkB family.</text>
</comment>
<dbReference type="EMBL" id="JBDFQZ010000005">
    <property type="protein sequence ID" value="KAK9727132.1"/>
    <property type="molecule type" value="Genomic_DNA"/>
</dbReference>
<dbReference type="GO" id="GO:0010264">
    <property type="term" value="P:myo-inositol hexakisphosphate biosynthetic process"/>
    <property type="evidence" value="ECO:0007669"/>
    <property type="project" value="TreeGrafter"/>
</dbReference>
<accession>A0AAW1L017</accession>
<evidence type="ECO:0000256" key="2">
    <source>
        <dbReference type="ARBA" id="ARBA00022679"/>
    </source>
</evidence>
<dbReference type="GO" id="GO:0016301">
    <property type="term" value="F:kinase activity"/>
    <property type="evidence" value="ECO:0007669"/>
    <property type="project" value="UniProtKB-KW"/>
</dbReference>
<dbReference type="InterPro" id="IPR002173">
    <property type="entry name" value="Carboh/pur_kinase_PfkB_CS"/>
</dbReference>
<organism evidence="5 6">
    <name type="scientific">Saponaria officinalis</name>
    <name type="common">Common soapwort</name>
    <name type="synonym">Lychnis saponaria</name>
    <dbReference type="NCBI Taxonomy" id="3572"/>
    <lineage>
        <taxon>Eukaryota</taxon>
        <taxon>Viridiplantae</taxon>
        <taxon>Streptophyta</taxon>
        <taxon>Embryophyta</taxon>
        <taxon>Tracheophyta</taxon>
        <taxon>Spermatophyta</taxon>
        <taxon>Magnoliopsida</taxon>
        <taxon>eudicotyledons</taxon>
        <taxon>Gunneridae</taxon>
        <taxon>Pentapetalae</taxon>
        <taxon>Caryophyllales</taxon>
        <taxon>Caryophyllaceae</taxon>
        <taxon>Caryophylleae</taxon>
        <taxon>Saponaria</taxon>
    </lineage>
</organism>
<dbReference type="PROSITE" id="PS00584">
    <property type="entry name" value="PFKB_KINASES_2"/>
    <property type="match status" value="1"/>
</dbReference>
<keyword evidence="2" id="KW-0808">Transferase</keyword>
<comment type="caution">
    <text evidence="5">The sequence shown here is derived from an EMBL/GenBank/DDBJ whole genome shotgun (WGS) entry which is preliminary data.</text>
</comment>